<accession>A0ABV5VQG2</accession>
<gene>
    <name evidence="4" type="ORF">ACFFNY_02925</name>
</gene>
<evidence type="ECO:0000256" key="1">
    <source>
        <dbReference type="SAM" id="Phobius"/>
    </source>
</evidence>
<dbReference type="PANTHER" id="PTHR37464:SF1">
    <property type="entry name" value="BLL2463 PROTEIN"/>
    <property type="match status" value="1"/>
</dbReference>
<feature type="transmembrane region" description="Helical" evidence="1">
    <location>
        <begin position="6"/>
        <end position="24"/>
    </location>
</feature>
<comment type="caution">
    <text evidence="4">The sequence shown here is derived from an EMBL/GenBank/DDBJ whole genome shotgun (WGS) entry which is preliminary data.</text>
</comment>
<evidence type="ECO:0000313" key="5">
    <source>
        <dbReference type="Proteomes" id="UP001589619"/>
    </source>
</evidence>
<evidence type="ECO:0000313" key="4">
    <source>
        <dbReference type="EMBL" id="MFB9750514.1"/>
    </source>
</evidence>
<dbReference type="InterPro" id="IPR036465">
    <property type="entry name" value="vWFA_dom_sf"/>
</dbReference>
<proteinExistence type="predicted"/>
<dbReference type="EMBL" id="JBHMAG010000003">
    <property type="protein sequence ID" value="MFB9750514.1"/>
    <property type="molecule type" value="Genomic_DNA"/>
</dbReference>
<feature type="transmembrane region" description="Helical" evidence="1">
    <location>
        <begin position="59"/>
        <end position="81"/>
    </location>
</feature>
<keyword evidence="1" id="KW-1133">Transmembrane helix</keyword>
<dbReference type="InterPro" id="IPR002035">
    <property type="entry name" value="VWF_A"/>
</dbReference>
<organism evidence="4 5">
    <name type="scientific">Paenibacillus hodogayensis</name>
    <dbReference type="NCBI Taxonomy" id="279208"/>
    <lineage>
        <taxon>Bacteria</taxon>
        <taxon>Bacillati</taxon>
        <taxon>Bacillota</taxon>
        <taxon>Bacilli</taxon>
        <taxon>Bacillales</taxon>
        <taxon>Paenibacillaceae</taxon>
        <taxon>Paenibacillus</taxon>
    </lineage>
</organism>
<dbReference type="InterPro" id="IPR024163">
    <property type="entry name" value="Aerotolerance_reg_N"/>
</dbReference>
<evidence type="ECO:0000259" key="2">
    <source>
        <dbReference type="Pfam" id="PF07584"/>
    </source>
</evidence>
<keyword evidence="1" id="KW-0812">Transmembrane</keyword>
<keyword evidence="5" id="KW-1185">Reference proteome</keyword>
<protein>
    <submittedName>
        <fullName evidence="4">VWA domain-containing protein</fullName>
    </submittedName>
</protein>
<keyword evidence="1" id="KW-0472">Membrane</keyword>
<sequence>MHFDSLPGLWFGLSLPAIVLLYLFKRKYVDTPVSSHMLWNRVLKDMEANRPWQKLRNRLLMLVQLLAAALLVLAIMQPWVWSQRSAKAHVVVVLDRSASMTAEAEGGGESRLDAAKRQVTEWASGEAKDSAITLLAMGEQADVLLSRETDRNRLREALAGIEPAYGKTVYRETMSLAAALTRNDPEAEIRLFTDGQFPEPVSGLAFAVPVTVHRIGEAKADNGDSNMSISQFGVKSNGKEGKLSAVASLKNAGTAPKKVEASLYAGDSLAEVKTVQIEAGKQAAVYFEGLAPADWYKLDIGSGDSFRIDNVSYAFPDSNRARKVLLVGDGNLFLEKALQLAGAEVIKLAPDNAQAWIGSQKAAGGPDLIAIDSVTSSVLASREWKDMLASRPVLYIRSGSEGKEAAVPAVPYKVEDHPVTRYLKFQDAHVATAWQPDGLVWGKSVVSAGDMPLLYAGTENGQPRLLIAFALQQSDWPLRTEFPVFVQNAVGWLTAAHGESLGRAVAGERKEIAMSPAAASAAWVSADGGGAGPAEAEKTGGRLSSAQTVPLHPGLYRLEEKDESGRLVQTRWIGVMADSREWGTAAAELSFDRTASGSLVAGETPDQASSGSADDGRRGAPLSLWHWAALLALAAVVCEWGVYRRGSSV</sequence>
<reference evidence="4 5" key="1">
    <citation type="submission" date="2024-09" db="EMBL/GenBank/DDBJ databases">
        <authorList>
            <person name="Sun Q."/>
            <person name="Mori K."/>
        </authorList>
    </citation>
    <scope>NUCLEOTIDE SEQUENCE [LARGE SCALE GENOMIC DNA]</scope>
    <source>
        <strain evidence="4 5">JCM 12520</strain>
    </source>
</reference>
<dbReference type="Gene3D" id="3.40.50.410">
    <property type="entry name" value="von Willebrand factor, type A domain"/>
    <property type="match status" value="1"/>
</dbReference>
<feature type="domain" description="VWFA" evidence="3">
    <location>
        <begin position="90"/>
        <end position="196"/>
    </location>
</feature>
<dbReference type="Pfam" id="PF07584">
    <property type="entry name" value="BatA"/>
    <property type="match status" value="1"/>
</dbReference>
<dbReference type="Pfam" id="PF13519">
    <property type="entry name" value="VWA_2"/>
    <property type="match status" value="1"/>
</dbReference>
<dbReference type="PANTHER" id="PTHR37464">
    <property type="entry name" value="BLL2463 PROTEIN"/>
    <property type="match status" value="1"/>
</dbReference>
<name>A0ABV5VQG2_9BACL</name>
<feature type="domain" description="Aerotolerance regulator N-terminal" evidence="2">
    <location>
        <begin position="1"/>
        <end position="78"/>
    </location>
</feature>
<dbReference type="CDD" id="cd00198">
    <property type="entry name" value="vWFA"/>
    <property type="match status" value="1"/>
</dbReference>
<evidence type="ECO:0000259" key="3">
    <source>
        <dbReference type="Pfam" id="PF13519"/>
    </source>
</evidence>
<dbReference type="RefSeq" id="WP_344906950.1">
    <property type="nucleotide sequence ID" value="NZ_BAAAYO010000005.1"/>
</dbReference>
<dbReference type="SUPFAM" id="SSF53300">
    <property type="entry name" value="vWA-like"/>
    <property type="match status" value="1"/>
</dbReference>
<dbReference type="Proteomes" id="UP001589619">
    <property type="component" value="Unassembled WGS sequence"/>
</dbReference>